<reference evidence="3 4" key="1">
    <citation type="submission" date="2016-06" db="EMBL/GenBank/DDBJ databases">
        <title>Genome sequence of Tepidimonas fonticaldi PL17.</title>
        <authorList>
            <person name="Pinnaka A.K."/>
        </authorList>
    </citation>
    <scope>NUCLEOTIDE SEQUENCE [LARGE SCALE GENOMIC DNA]</scope>
    <source>
        <strain evidence="3 4">PL17</strain>
    </source>
</reference>
<organism evidence="3 4">
    <name type="scientific">Tepidimonas fonticaldi</name>
    <dbReference type="NCBI Taxonomy" id="1101373"/>
    <lineage>
        <taxon>Bacteria</taxon>
        <taxon>Pseudomonadati</taxon>
        <taxon>Pseudomonadota</taxon>
        <taxon>Betaproteobacteria</taxon>
        <taxon>Burkholderiales</taxon>
        <taxon>Tepidimonas</taxon>
    </lineage>
</organism>
<evidence type="ECO:0000313" key="3">
    <source>
        <dbReference type="EMBL" id="OBS31044.1"/>
    </source>
</evidence>
<dbReference type="OrthoDB" id="5986582at2"/>
<feature type="compositionally biased region" description="Basic and acidic residues" evidence="1">
    <location>
        <begin position="34"/>
        <end position="44"/>
    </location>
</feature>
<gene>
    <name evidence="3" type="ORF">A9O67_02225</name>
</gene>
<protein>
    <recommendedName>
        <fullName evidence="2">Flagellar basal body rod protein N-terminal domain-containing protein</fullName>
    </recommendedName>
</protein>
<dbReference type="Proteomes" id="UP000091969">
    <property type="component" value="Unassembled WGS sequence"/>
</dbReference>
<accession>A0A1A6DW89</accession>
<comment type="caution">
    <text evidence="3">The sequence shown here is derived from an EMBL/GenBank/DDBJ whole genome shotgun (WGS) entry which is preliminary data.</text>
</comment>
<evidence type="ECO:0000256" key="1">
    <source>
        <dbReference type="SAM" id="MobiDB-lite"/>
    </source>
</evidence>
<keyword evidence="4" id="KW-1185">Reference proteome</keyword>
<feature type="region of interest" description="Disordered" evidence="1">
    <location>
        <begin position="30"/>
        <end position="60"/>
    </location>
</feature>
<feature type="domain" description="Flagellar basal body rod protein N-terminal" evidence="2">
    <location>
        <begin position="9"/>
        <end position="36"/>
    </location>
</feature>
<dbReference type="STRING" id="1101373.A9O67_02225"/>
<dbReference type="InterPro" id="IPR001444">
    <property type="entry name" value="Flag_bb_rod_N"/>
</dbReference>
<dbReference type="EMBL" id="LZDH01000045">
    <property type="protein sequence ID" value="OBS31044.1"/>
    <property type="molecule type" value="Genomic_DNA"/>
</dbReference>
<name>A0A1A6DW89_9BURK</name>
<dbReference type="AlphaFoldDB" id="A0A1A6DW89"/>
<evidence type="ECO:0000313" key="4">
    <source>
        <dbReference type="Proteomes" id="UP000091969"/>
    </source>
</evidence>
<dbReference type="RefSeq" id="WP_068607701.1">
    <property type="nucleotide sequence ID" value="NZ_LZDH01000045.1"/>
</dbReference>
<dbReference type="Pfam" id="PF00460">
    <property type="entry name" value="Flg_bb_rod"/>
    <property type="match status" value="1"/>
</dbReference>
<evidence type="ECO:0000259" key="2">
    <source>
        <dbReference type="Pfam" id="PF00460"/>
    </source>
</evidence>
<sequence length="102" mass="10819">MDGRINSAALSGMRAAQTRLSSAANNIANAQTDGYRREQVRSEAEPAPGAGVRTRIDKRPEPGADLAADMVEQKMAATSFAANLQVFKAADQAMGRLLDTRA</sequence>
<proteinExistence type="predicted"/>